<organism evidence="2 3">
    <name type="scientific">Daphnia magna</name>
    <dbReference type="NCBI Taxonomy" id="35525"/>
    <lineage>
        <taxon>Eukaryota</taxon>
        <taxon>Metazoa</taxon>
        <taxon>Ecdysozoa</taxon>
        <taxon>Arthropoda</taxon>
        <taxon>Crustacea</taxon>
        <taxon>Branchiopoda</taxon>
        <taxon>Diplostraca</taxon>
        <taxon>Cladocera</taxon>
        <taxon>Anomopoda</taxon>
        <taxon>Daphniidae</taxon>
        <taxon>Daphnia</taxon>
    </lineage>
</organism>
<feature type="region of interest" description="Disordered" evidence="1">
    <location>
        <begin position="89"/>
        <end position="114"/>
    </location>
</feature>
<evidence type="ECO:0000313" key="2">
    <source>
        <dbReference type="EMBL" id="KAK4037095.1"/>
    </source>
</evidence>
<name>A0ABR0B5Z7_9CRUS</name>
<evidence type="ECO:0000256" key="1">
    <source>
        <dbReference type="SAM" id="MobiDB-lite"/>
    </source>
</evidence>
<sequence length="114" mass="13047">MASSRKSYLKTIWCVRKTRWVRASLLLYCTVNGGMAKIRLRPSLLDFDAYTTLQGAYRGPHSVQEVPDRVRPGRQFAIISRKPFALPAKQTPYRGDWSMPGHRAKTEDVPHHPP</sequence>
<reference evidence="2 3" key="1">
    <citation type="journal article" date="2023" name="Nucleic Acids Res.">
        <title>The hologenome of Daphnia magna reveals possible DNA methylation and microbiome-mediated evolution of the host genome.</title>
        <authorList>
            <person name="Chaturvedi A."/>
            <person name="Li X."/>
            <person name="Dhandapani V."/>
            <person name="Marshall H."/>
            <person name="Kissane S."/>
            <person name="Cuenca-Cambronero M."/>
            <person name="Asole G."/>
            <person name="Calvet F."/>
            <person name="Ruiz-Romero M."/>
            <person name="Marangio P."/>
            <person name="Guigo R."/>
            <person name="Rago D."/>
            <person name="Mirbahai L."/>
            <person name="Eastwood N."/>
            <person name="Colbourne J.K."/>
            <person name="Zhou J."/>
            <person name="Mallon E."/>
            <person name="Orsini L."/>
        </authorList>
    </citation>
    <scope>NUCLEOTIDE SEQUENCE [LARGE SCALE GENOMIC DNA]</scope>
    <source>
        <strain evidence="2">LRV0_1</strain>
    </source>
</reference>
<dbReference type="EMBL" id="JAOYFB010000040">
    <property type="protein sequence ID" value="KAK4037095.1"/>
    <property type="molecule type" value="Genomic_DNA"/>
</dbReference>
<proteinExistence type="predicted"/>
<evidence type="ECO:0000313" key="3">
    <source>
        <dbReference type="Proteomes" id="UP001234178"/>
    </source>
</evidence>
<dbReference type="Proteomes" id="UP001234178">
    <property type="component" value="Unassembled WGS sequence"/>
</dbReference>
<protein>
    <submittedName>
        <fullName evidence="2">Uncharacterized protein</fullName>
    </submittedName>
</protein>
<comment type="caution">
    <text evidence="2">The sequence shown here is derived from an EMBL/GenBank/DDBJ whole genome shotgun (WGS) entry which is preliminary data.</text>
</comment>
<accession>A0ABR0B5Z7</accession>
<gene>
    <name evidence="2" type="ORF">OUZ56_029133</name>
</gene>
<feature type="compositionally biased region" description="Basic and acidic residues" evidence="1">
    <location>
        <begin position="104"/>
        <end position="114"/>
    </location>
</feature>
<keyword evidence="3" id="KW-1185">Reference proteome</keyword>